<protein>
    <submittedName>
        <fullName evidence="1">Uncharacterized protein</fullName>
    </submittedName>
</protein>
<evidence type="ECO:0000313" key="1">
    <source>
        <dbReference type="EMBL" id="KAF3522413.1"/>
    </source>
</evidence>
<gene>
    <name evidence="1" type="ORF">F2Q69_00048726</name>
</gene>
<dbReference type="EMBL" id="QGKX02001347">
    <property type="protein sequence ID" value="KAF3522413.1"/>
    <property type="molecule type" value="Genomic_DNA"/>
</dbReference>
<organism evidence="1 2">
    <name type="scientific">Brassica cretica</name>
    <name type="common">Mustard</name>
    <dbReference type="NCBI Taxonomy" id="69181"/>
    <lineage>
        <taxon>Eukaryota</taxon>
        <taxon>Viridiplantae</taxon>
        <taxon>Streptophyta</taxon>
        <taxon>Embryophyta</taxon>
        <taxon>Tracheophyta</taxon>
        <taxon>Spermatophyta</taxon>
        <taxon>Magnoliopsida</taxon>
        <taxon>eudicotyledons</taxon>
        <taxon>Gunneridae</taxon>
        <taxon>Pentapetalae</taxon>
        <taxon>rosids</taxon>
        <taxon>malvids</taxon>
        <taxon>Brassicales</taxon>
        <taxon>Brassicaceae</taxon>
        <taxon>Brassiceae</taxon>
        <taxon>Brassica</taxon>
    </lineage>
</organism>
<sequence length="162" mass="18334">MRSKGIKSRLCQSLLVVDFPPWWASRSSECESSPVHVQASCGRSVVPIFVERVKFWFRELGSEMSLARGPVTVRCSRWGQCICLYSEVGCPPDGVFEVMAFSNWFWFCLELFVSMALFYNGLVDEPFLSFGLVVKPFTCCWSFLMGCPSSFHLVVSLKSLVV</sequence>
<evidence type="ECO:0000313" key="2">
    <source>
        <dbReference type="Proteomes" id="UP000712600"/>
    </source>
</evidence>
<name>A0A8S9PG05_BRACR</name>
<dbReference type="AlphaFoldDB" id="A0A8S9PG05"/>
<proteinExistence type="predicted"/>
<reference evidence="1" key="1">
    <citation type="submission" date="2019-12" db="EMBL/GenBank/DDBJ databases">
        <title>Genome sequencing and annotation of Brassica cretica.</title>
        <authorList>
            <person name="Studholme D.J."/>
            <person name="Sarris P."/>
        </authorList>
    </citation>
    <scope>NUCLEOTIDE SEQUENCE</scope>
    <source>
        <strain evidence="1">PFS-109/04</strain>
        <tissue evidence="1">Leaf</tissue>
    </source>
</reference>
<comment type="caution">
    <text evidence="1">The sequence shown here is derived from an EMBL/GenBank/DDBJ whole genome shotgun (WGS) entry which is preliminary data.</text>
</comment>
<accession>A0A8S9PG05</accession>
<dbReference type="Proteomes" id="UP000712600">
    <property type="component" value="Unassembled WGS sequence"/>
</dbReference>